<evidence type="ECO:0000256" key="2">
    <source>
        <dbReference type="ARBA" id="ARBA00023163"/>
    </source>
</evidence>
<dbReference type="PROSITE" id="PS51077">
    <property type="entry name" value="HTH_ICLR"/>
    <property type="match status" value="1"/>
</dbReference>
<feature type="domain" description="HTH iclR-type" evidence="4">
    <location>
        <begin position="10"/>
        <end position="72"/>
    </location>
</feature>
<gene>
    <name evidence="5" type="ORF">Q4F19_09010</name>
</gene>
<organism evidence="5 6">
    <name type="scientific">Sphingomonas natans</name>
    <dbReference type="NCBI Taxonomy" id="3063330"/>
    <lineage>
        <taxon>Bacteria</taxon>
        <taxon>Pseudomonadati</taxon>
        <taxon>Pseudomonadota</taxon>
        <taxon>Alphaproteobacteria</taxon>
        <taxon>Sphingomonadales</taxon>
        <taxon>Sphingomonadaceae</taxon>
        <taxon>Sphingomonas</taxon>
    </lineage>
</organism>
<dbReference type="PANTHER" id="PTHR30136:SF35">
    <property type="entry name" value="HTH-TYPE TRANSCRIPTIONAL REGULATOR RV1719"/>
    <property type="match status" value="1"/>
</dbReference>
<dbReference type="RefSeq" id="WP_303541740.1">
    <property type="nucleotide sequence ID" value="NZ_JAUOTP010000003.1"/>
</dbReference>
<feature type="region of interest" description="Disordered" evidence="3">
    <location>
        <begin position="248"/>
        <end position="269"/>
    </location>
</feature>
<protein>
    <submittedName>
        <fullName evidence="5">Helix-turn-helix domain-containing protein</fullName>
    </submittedName>
</protein>
<reference evidence="5" key="1">
    <citation type="submission" date="2023-07" db="EMBL/GenBank/DDBJ databases">
        <authorList>
            <person name="Kim M."/>
        </authorList>
    </citation>
    <scope>NUCLEOTIDE SEQUENCE</scope>
    <source>
        <strain evidence="5">BIUV-7</strain>
    </source>
</reference>
<accession>A0ABT8Y869</accession>
<dbReference type="InterPro" id="IPR029016">
    <property type="entry name" value="GAF-like_dom_sf"/>
</dbReference>
<dbReference type="Proteomes" id="UP001169764">
    <property type="component" value="Unassembled WGS sequence"/>
</dbReference>
<evidence type="ECO:0000259" key="4">
    <source>
        <dbReference type="PROSITE" id="PS51077"/>
    </source>
</evidence>
<evidence type="ECO:0000313" key="6">
    <source>
        <dbReference type="Proteomes" id="UP001169764"/>
    </source>
</evidence>
<dbReference type="Gene3D" id="1.10.10.10">
    <property type="entry name" value="Winged helix-like DNA-binding domain superfamily/Winged helix DNA-binding domain"/>
    <property type="match status" value="1"/>
</dbReference>
<comment type="caution">
    <text evidence="5">The sequence shown here is derived from an EMBL/GenBank/DDBJ whole genome shotgun (WGS) entry which is preliminary data.</text>
</comment>
<keyword evidence="1" id="KW-0805">Transcription regulation</keyword>
<evidence type="ECO:0000313" key="5">
    <source>
        <dbReference type="EMBL" id="MDO6414518.1"/>
    </source>
</evidence>
<evidence type="ECO:0000256" key="3">
    <source>
        <dbReference type="SAM" id="MobiDB-lite"/>
    </source>
</evidence>
<dbReference type="SUPFAM" id="SSF55781">
    <property type="entry name" value="GAF domain-like"/>
    <property type="match status" value="1"/>
</dbReference>
<evidence type="ECO:0000256" key="1">
    <source>
        <dbReference type="ARBA" id="ARBA00023015"/>
    </source>
</evidence>
<dbReference type="Gene3D" id="3.30.450.40">
    <property type="match status" value="1"/>
</dbReference>
<proteinExistence type="predicted"/>
<dbReference type="InterPro" id="IPR050707">
    <property type="entry name" value="HTH_MetabolicPath_Reg"/>
</dbReference>
<dbReference type="EMBL" id="JAUOTP010000003">
    <property type="protein sequence ID" value="MDO6414518.1"/>
    <property type="molecule type" value="Genomic_DNA"/>
</dbReference>
<keyword evidence="2" id="KW-0804">Transcription</keyword>
<sequence>MATVLESNKTKIAKRVIEVFEFFGGNHRQATVMDIVRQYGRPQSSTSELLASLVEMGLLYKDPRSRTYTPTPRLATLGSGAQPDMVRNGQLFSFIDRLAQSSRHSVALFGMVGTHVQIFRWSPGMFALGNDIGCGTSERLSESAAGQLLLSTLPSDASGKLLRRLNAEAPEDRKFSFSALQERVTQFGRQGYATGAAGFGCQGRVTAMLIPQGGGERPLAVGVVYPEDSAVDPGALIATMQAGLESCGADRSDDFSPMPSHMPSLMRAV</sequence>
<dbReference type="InterPro" id="IPR036390">
    <property type="entry name" value="WH_DNA-bd_sf"/>
</dbReference>
<keyword evidence="6" id="KW-1185">Reference proteome</keyword>
<dbReference type="Pfam" id="PF09339">
    <property type="entry name" value="HTH_IclR"/>
    <property type="match status" value="1"/>
</dbReference>
<dbReference type="SUPFAM" id="SSF46785">
    <property type="entry name" value="Winged helix' DNA-binding domain"/>
    <property type="match status" value="1"/>
</dbReference>
<dbReference type="InterPro" id="IPR005471">
    <property type="entry name" value="Tscrpt_reg_IclR_N"/>
</dbReference>
<dbReference type="PANTHER" id="PTHR30136">
    <property type="entry name" value="HELIX-TURN-HELIX TRANSCRIPTIONAL REGULATOR, ICLR FAMILY"/>
    <property type="match status" value="1"/>
</dbReference>
<dbReference type="InterPro" id="IPR036388">
    <property type="entry name" value="WH-like_DNA-bd_sf"/>
</dbReference>
<name>A0ABT8Y869_9SPHN</name>